<organism evidence="2 3">
    <name type="scientific">Ditylenchus destructor</name>
    <dbReference type="NCBI Taxonomy" id="166010"/>
    <lineage>
        <taxon>Eukaryota</taxon>
        <taxon>Metazoa</taxon>
        <taxon>Ecdysozoa</taxon>
        <taxon>Nematoda</taxon>
        <taxon>Chromadorea</taxon>
        <taxon>Rhabditida</taxon>
        <taxon>Tylenchina</taxon>
        <taxon>Tylenchomorpha</taxon>
        <taxon>Sphaerularioidea</taxon>
        <taxon>Anguinidae</taxon>
        <taxon>Anguininae</taxon>
        <taxon>Ditylenchus</taxon>
    </lineage>
</organism>
<feature type="compositionally biased region" description="Low complexity" evidence="1">
    <location>
        <begin position="35"/>
        <end position="51"/>
    </location>
</feature>
<dbReference type="AlphaFoldDB" id="A0AAD4R6T4"/>
<dbReference type="EMBL" id="JAKKPZ010000002">
    <property type="protein sequence ID" value="KAI1726601.1"/>
    <property type="molecule type" value="Genomic_DNA"/>
</dbReference>
<accession>A0AAD4R6T4</accession>
<dbReference type="Proteomes" id="UP001201812">
    <property type="component" value="Unassembled WGS sequence"/>
</dbReference>
<gene>
    <name evidence="2" type="ORF">DdX_03323</name>
</gene>
<feature type="region of interest" description="Disordered" evidence="1">
    <location>
        <begin position="1"/>
        <end position="58"/>
    </location>
</feature>
<evidence type="ECO:0000256" key="1">
    <source>
        <dbReference type="SAM" id="MobiDB-lite"/>
    </source>
</evidence>
<reference evidence="2" key="1">
    <citation type="submission" date="2022-01" db="EMBL/GenBank/DDBJ databases">
        <title>Genome Sequence Resource for Two Populations of Ditylenchus destructor, the Migratory Endoparasitic Phytonematode.</title>
        <authorList>
            <person name="Zhang H."/>
            <person name="Lin R."/>
            <person name="Xie B."/>
        </authorList>
    </citation>
    <scope>NUCLEOTIDE SEQUENCE</scope>
    <source>
        <strain evidence="2">BazhouSP</strain>
    </source>
</reference>
<protein>
    <submittedName>
        <fullName evidence="2">Uncharacterized protein</fullName>
    </submittedName>
</protein>
<name>A0AAD4R6T4_9BILA</name>
<keyword evidence="3" id="KW-1185">Reference proteome</keyword>
<proteinExistence type="predicted"/>
<sequence length="165" mass="18470">MAANRHAPVPKRKKRDSKPSNRSGSSKVPKFPRHSVTSPCSSSSSTPLNSPRMTPEERIEMRRLAQMLPPHMREGNTDVDALQLINDATMYIEQLTATVAARVQNGSLPRESLAGLPSFPYAKLSHTALENRHRTRPQCSPATLRSISSRIRRTKFDRKSCRPSL</sequence>
<evidence type="ECO:0000313" key="3">
    <source>
        <dbReference type="Proteomes" id="UP001201812"/>
    </source>
</evidence>
<comment type="caution">
    <text evidence="2">The sequence shown here is derived from an EMBL/GenBank/DDBJ whole genome shotgun (WGS) entry which is preliminary data.</text>
</comment>
<evidence type="ECO:0000313" key="2">
    <source>
        <dbReference type="EMBL" id="KAI1726601.1"/>
    </source>
</evidence>